<dbReference type="Pfam" id="PF03457">
    <property type="entry name" value="HA"/>
    <property type="match status" value="4"/>
</dbReference>
<dbReference type="Proteomes" id="UP000266841">
    <property type="component" value="Unassembled WGS sequence"/>
</dbReference>
<organism evidence="3 4">
    <name type="scientific">Thalassiosira oceanica</name>
    <name type="common">Marine diatom</name>
    <dbReference type="NCBI Taxonomy" id="159749"/>
    <lineage>
        <taxon>Eukaryota</taxon>
        <taxon>Sar</taxon>
        <taxon>Stramenopiles</taxon>
        <taxon>Ochrophyta</taxon>
        <taxon>Bacillariophyta</taxon>
        <taxon>Coscinodiscophyceae</taxon>
        <taxon>Thalassiosirophycidae</taxon>
        <taxon>Thalassiosirales</taxon>
        <taxon>Thalassiosiraceae</taxon>
        <taxon>Thalassiosira</taxon>
    </lineage>
</organism>
<dbReference type="OrthoDB" id="45515at2759"/>
<feature type="domain" description="Helicase-associated" evidence="2">
    <location>
        <begin position="219"/>
        <end position="276"/>
    </location>
</feature>
<feature type="domain" description="Helicase-associated" evidence="2">
    <location>
        <begin position="286"/>
        <end position="335"/>
    </location>
</feature>
<sequence>MDPHEHHHQHDADEHHHFIDAPAPPPLGPAGLDNYSTDIYHPIPIQQEPIIEHEPYRPPRLSRDEIYALQWEENYLKLEDFKKKNGHCNVQQNSGSLGFWVCNLRTLRKKGKLSTERVQRLDALEFNWVAKERRSWYEWYMELVAYHAHVLMFIAISISPLSLAKQHGHSRVPQNSGPLGRWVNQQRVHCAKLSHDKFQKLEALDFFWGNKRGPRGLTKTWEERLDELEEYRCQHGNCNVPTNGGSLGIWVNTQRQMFRKNRLSEDRITILTDMGFAWGTSRGEKTKTWGERYSDLKAFQTKHGHCNVPRQKGLGVWVNNQRFLQRKGKLTDEQVLAG</sequence>
<gene>
    <name evidence="3" type="ORF">THAOC_18742</name>
</gene>
<dbReference type="InterPro" id="IPR005114">
    <property type="entry name" value="Helicase_assoc"/>
</dbReference>
<feature type="region of interest" description="Disordered" evidence="1">
    <location>
        <begin position="1"/>
        <end position="32"/>
    </location>
</feature>
<dbReference type="AlphaFoldDB" id="K0SIJ8"/>
<comment type="caution">
    <text evidence="3">The sequence shown here is derived from an EMBL/GenBank/DDBJ whole genome shotgun (WGS) entry which is preliminary data.</text>
</comment>
<evidence type="ECO:0000259" key="2">
    <source>
        <dbReference type="Pfam" id="PF03457"/>
    </source>
</evidence>
<accession>K0SIJ8</accession>
<name>K0SIJ8_THAOC</name>
<dbReference type="PANTHER" id="PTHR33418:SF1">
    <property type="entry name" value="HELICASE-ASSOCIATED DOMAIN-CONTAINING PROTEIN"/>
    <property type="match status" value="1"/>
</dbReference>
<dbReference type="Gene3D" id="6.10.140.530">
    <property type="match status" value="4"/>
</dbReference>
<dbReference type="EMBL" id="AGNL01020644">
    <property type="protein sequence ID" value="EJK60846.1"/>
    <property type="molecule type" value="Genomic_DNA"/>
</dbReference>
<feature type="compositionally biased region" description="Basic and acidic residues" evidence="1">
    <location>
        <begin position="1"/>
        <end position="19"/>
    </location>
</feature>
<feature type="domain" description="Helicase-associated" evidence="2">
    <location>
        <begin position="164"/>
        <end position="206"/>
    </location>
</feature>
<dbReference type="PANTHER" id="PTHR33418">
    <property type="entry name" value="HELICASE-ASSOCIATED"/>
    <property type="match status" value="1"/>
</dbReference>
<proteinExistence type="predicted"/>
<feature type="domain" description="Helicase-associated" evidence="2">
    <location>
        <begin position="69"/>
        <end position="126"/>
    </location>
</feature>
<reference evidence="3 4" key="1">
    <citation type="journal article" date="2012" name="Genome Biol.">
        <title>Genome and low-iron response of an oceanic diatom adapted to chronic iron limitation.</title>
        <authorList>
            <person name="Lommer M."/>
            <person name="Specht M."/>
            <person name="Roy A.S."/>
            <person name="Kraemer L."/>
            <person name="Andreson R."/>
            <person name="Gutowska M.A."/>
            <person name="Wolf J."/>
            <person name="Bergner S.V."/>
            <person name="Schilhabel M.B."/>
            <person name="Klostermeier U.C."/>
            <person name="Beiko R.G."/>
            <person name="Rosenstiel P."/>
            <person name="Hippler M."/>
            <person name="Laroche J."/>
        </authorList>
    </citation>
    <scope>NUCLEOTIDE SEQUENCE [LARGE SCALE GENOMIC DNA]</scope>
    <source>
        <strain evidence="3 4">CCMP1005</strain>
    </source>
</reference>
<keyword evidence="4" id="KW-1185">Reference proteome</keyword>
<evidence type="ECO:0000313" key="4">
    <source>
        <dbReference type="Proteomes" id="UP000266841"/>
    </source>
</evidence>
<protein>
    <recommendedName>
        <fullName evidence="2">Helicase-associated domain-containing protein</fullName>
    </recommendedName>
</protein>
<evidence type="ECO:0000313" key="3">
    <source>
        <dbReference type="EMBL" id="EJK60846.1"/>
    </source>
</evidence>
<evidence type="ECO:0000256" key="1">
    <source>
        <dbReference type="SAM" id="MobiDB-lite"/>
    </source>
</evidence>